<sequence>MTDALLAHLAATSTVTVVTTRRDGTAVATPIWAVVVGDAAYVRAAYGEKTAWFRRAVSGRPAAFTLADGARAEQDPVAALDDPQVAVTFERVAADNPVQDAVSAAYEAKYAADFPEHVPPVVSAASLEHTLVVRPA</sequence>
<reference evidence="1 2" key="1">
    <citation type="journal article" date="2019" name="Int. J. Syst. Evol. Microbiol.">
        <title>The Global Catalogue of Microorganisms (GCM) 10K type strain sequencing project: providing services to taxonomists for standard genome sequencing and annotation.</title>
        <authorList>
            <consortium name="The Broad Institute Genomics Platform"/>
            <consortium name="The Broad Institute Genome Sequencing Center for Infectious Disease"/>
            <person name="Wu L."/>
            <person name="Ma J."/>
        </authorList>
    </citation>
    <scope>NUCLEOTIDE SEQUENCE [LARGE SCALE GENOMIC DNA]</scope>
    <source>
        <strain evidence="1 2">JCM 16365</strain>
    </source>
</reference>
<dbReference type="Gene3D" id="2.30.110.10">
    <property type="entry name" value="Electron Transport, Fmn-binding Protein, Chain A"/>
    <property type="match status" value="1"/>
</dbReference>
<dbReference type="InterPro" id="IPR016888">
    <property type="entry name" value="UCP028498"/>
</dbReference>
<dbReference type="RefSeq" id="WP_344229485.1">
    <property type="nucleotide sequence ID" value="NZ_BAAARI010000014.1"/>
</dbReference>
<dbReference type="Proteomes" id="UP001500274">
    <property type="component" value="Unassembled WGS sequence"/>
</dbReference>
<dbReference type="InterPro" id="IPR012349">
    <property type="entry name" value="Split_barrel_FMN-bd"/>
</dbReference>
<accession>A0ABN3PI12</accession>
<evidence type="ECO:0000313" key="1">
    <source>
        <dbReference type="EMBL" id="GAA2582663.1"/>
    </source>
</evidence>
<dbReference type="SUPFAM" id="SSF50475">
    <property type="entry name" value="FMN-binding split barrel"/>
    <property type="match status" value="1"/>
</dbReference>
<gene>
    <name evidence="1" type="ORF">GCM10009862_22210</name>
</gene>
<evidence type="ECO:0000313" key="2">
    <source>
        <dbReference type="Proteomes" id="UP001500274"/>
    </source>
</evidence>
<name>A0ABN3PI12_9MICO</name>
<dbReference type="Pfam" id="PF10012">
    <property type="entry name" value="DUF2255"/>
    <property type="match status" value="1"/>
</dbReference>
<protein>
    <recommendedName>
        <fullName evidence="3">DUF2255 family protein</fullName>
    </recommendedName>
</protein>
<dbReference type="EMBL" id="BAAARI010000014">
    <property type="protein sequence ID" value="GAA2582663.1"/>
    <property type="molecule type" value="Genomic_DNA"/>
</dbReference>
<proteinExistence type="predicted"/>
<evidence type="ECO:0008006" key="3">
    <source>
        <dbReference type="Google" id="ProtNLM"/>
    </source>
</evidence>
<keyword evidence="2" id="KW-1185">Reference proteome</keyword>
<comment type="caution">
    <text evidence="1">The sequence shown here is derived from an EMBL/GenBank/DDBJ whole genome shotgun (WGS) entry which is preliminary data.</text>
</comment>
<organism evidence="1 2">
    <name type="scientific">Microbacterium binotii</name>
    <dbReference type="NCBI Taxonomy" id="462710"/>
    <lineage>
        <taxon>Bacteria</taxon>
        <taxon>Bacillati</taxon>
        <taxon>Actinomycetota</taxon>
        <taxon>Actinomycetes</taxon>
        <taxon>Micrococcales</taxon>
        <taxon>Microbacteriaceae</taxon>
        <taxon>Microbacterium</taxon>
    </lineage>
</organism>